<dbReference type="PANTHER" id="PTHR43818">
    <property type="entry name" value="BCDNA.GH03377"/>
    <property type="match status" value="1"/>
</dbReference>
<feature type="region of interest" description="Disordered" evidence="1">
    <location>
        <begin position="1"/>
        <end position="21"/>
    </location>
</feature>
<gene>
    <name evidence="3" type="primary">iolG_6</name>
    <name evidence="3" type="ORF">Poly41_03870</name>
</gene>
<dbReference type="InterPro" id="IPR050463">
    <property type="entry name" value="Gfo/Idh/MocA_oxidrdct_glycsds"/>
</dbReference>
<dbReference type="SUPFAM" id="SSF51735">
    <property type="entry name" value="NAD(P)-binding Rossmann-fold domains"/>
    <property type="match status" value="1"/>
</dbReference>
<dbReference type="InterPro" id="IPR036291">
    <property type="entry name" value="NAD(P)-bd_dom_sf"/>
</dbReference>
<evidence type="ECO:0000259" key="2">
    <source>
        <dbReference type="Pfam" id="PF22725"/>
    </source>
</evidence>
<reference evidence="3 4" key="1">
    <citation type="submission" date="2019-02" db="EMBL/GenBank/DDBJ databases">
        <title>Deep-cultivation of Planctomycetes and their phenomic and genomic characterization uncovers novel biology.</title>
        <authorList>
            <person name="Wiegand S."/>
            <person name="Jogler M."/>
            <person name="Boedeker C."/>
            <person name="Pinto D."/>
            <person name="Vollmers J."/>
            <person name="Rivas-Marin E."/>
            <person name="Kohn T."/>
            <person name="Peeters S.H."/>
            <person name="Heuer A."/>
            <person name="Rast P."/>
            <person name="Oberbeckmann S."/>
            <person name="Bunk B."/>
            <person name="Jeske O."/>
            <person name="Meyerdierks A."/>
            <person name="Storesund J.E."/>
            <person name="Kallscheuer N."/>
            <person name="Luecker S."/>
            <person name="Lage O.M."/>
            <person name="Pohl T."/>
            <person name="Merkel B.J."/>
            <person name="Hornburger P."/>
            <person name="Mueller R.-W."/>
            <person name="Bruemmer F."/>
            <person name="Labrenz M."/>
            <person name="Spormann A.M."/>
            <person name="Op Den Camp H."/>
            <person name="Overmann J."/>
            <person name="Amann R."/>
            <person name="Jetten M.S.M."/>
            <person name="Mascher T."/>
            <person name="Medema M.H."/>
            <person name="Devos D.P."/>
            <person name="Kaster A.-K."/>
            <person name="Ovreas L."/>
            <person name="Rohde M."/>
            <person name="Galperin M.Y."/>
            <person name="Jogler C."/>
        </authorList>
    </citation>
    <scope>NUCLEOTIDE SEQUENCE [LARGE SCALE GENOMIC DNA]</scope>
    <source>
        <strain evidence="3 4">Poly41</strain>
    </source>
</reference>
<proteinExistence type="predicted"/>
<feature type="domain" description="GFO/IDH/MocA-like oxidoreductase" evidence="2">
    <location>
        <begin position="203"/>
        <end position="334"/>
    </location>
</feature>
<evidence type="ECO:0000313" key="4">
    <source>
        <dbReference type="Proteomes" id="UP000319143"/>
    </source>
</evidence>
<accession>A0A5C6E383</accession>
<dbReference type="GO" id="GO:0050112">
    <property type="term" value="F:inositol 2-dehydrogenase (NAD+) activity"/>
    <property type="evidence" value="ECO:0007669"/>
    <property type="project" value="UniProtKB-EC"/>
</dbReference>
<comment type="caution">
    <text evidence="3">The sequence shown here is derived from an EMBL/GenBank/DDBJ whole genome shotgun (WGS) entry which is preliminary data.</text>
</comment>
<dbReference type="EMBL" id="SJPV01000001">
    <property type="protein sequence ID" value="TWU42091.1"/>
    <property type="molecule type" value="Genomic_DNA"/>
</dbReference>
<dbReference type="Proteomes" id="UP000319143">
    <property type="component" value="Unassembled WGS sequence"/>
</dbReference>
<keyword evidence="4" id="KW-1185">Reference proteome</keyword>
<organism evidence="3 4">
    <name type="scientific">Novipirellula artificiosorum</name>
    <dbReference type="NCBI Taxonomy" id="2528016"/>
    <lineage>
        <taxon>Bacteria</taxon>
        <taxon>Pseudomonadati</taxon>
        <taxon>Planctomycetota</taxon>
        <taxon>Planctomycetia</taxon>
        <taxon>Pirellulales</taxon>
        <taxon>Pirellulaceae</taxon>
        <taxon>Novipirellula</taxon>
    </lineage>
</organism>
<dbReference type="InterPro" id="IPR006311">
    <property type="entry name" value="TAT_signal"/>
</dbReference>
<dbReference type="Gene3D" id="3.30.360.10">
    <property type="entry name" value="Dihydrodipicolinate Reductase, domain 2"/>
    <property type="match status" value="1"/>
</dbReference>
<evidence type="ECO:0000256" key="1">
    <source>
        <dbReference type="SAM" id="MobiDB-lite"/>
    </source>
</evidence>
<dbReference type="SUPFAM" id="SSF55347">
    <property type="entry name" value="Glyceraldehyde-3-phosphate dehydrogenase-like, C-terminal domain"/>
    <property type="match status" value="1"/>
</dbReference>
<keyword evidence="3" id="KW-0560">Oxidoreductase</keyword>
<dbReference type="Gene3D" id="3.40.50.720">
    <property type="entry name" value="NAD(P)-binding Rossmann-like Domain"/>
    <property type="match status" value="1"/>
</dbReference>
<dbReference type="OrthoDB" id="253515at2"/>
<dbReference type="InterPro" id="IPR055170">
    <property type="entry name" value="GFO_IDH_MocA-like_dom"/>
</dbReference>
<name>A0A5C6E383_9BACT</name>
<dbReference type="RefSeq" id="WP_146524209.1">
    <property type="nucleotide sequence ID" value="NZ_SJPV01000001.1"/>
</dbReference>
<dbReference type="EC" id="1.1.1.18" evidence="3"/>
<dbReference type="Pfam" id="PF22725">
    <property type="entry name" value="GFO_IDH_MocA_C3"/>
    <property type="match status" value="1"/>
</dbReference>
<sequence length="462" mass="50591">MNAQRPPAKSTTDEIPRPGCSRRSAIKAGSTLAIATTFAAAATTRVHASEDGTIQLALIGCGGRGSGAVVDALSVAGVGPVKLVAMADLFAAKMTLAEKTLKRQCGTQIDVPPERQFAGFDAYKQAIDCLKPGDVALLTGYAYCRAAHMEYAVSKGVHVFMEKSFAPDPAGCQRMLRIGEQASNKNVKIATGLMCRHSVNRQALIQKIRDGELGDLMLINASRMGGVGKLYPRPSSQSEVEYQIRNRYYFQWASAGLLSEFMIHQIDECCWLKDQWPVAARGVGGVSPYNDEFGQCFDSYCVEYRFADGATALVTARFIGGCEDDFATYVHGTKKAGQFSGNIHRATTRTYQDHRIGDDCIAWEAPEEPRSPYVAEWDALLTAIRHDQPHNETQRSIYANLATIMGRAAIHCGRTITWDEVLHSNFRFAEDVDELTFESEAPVQLASDGRYPAPDPGRWAEV</sequence>
<evidence type="ECO:0000313" key="3">
    <source>
        <dbReference type="EMBL" id="TWU42091.1"/>
    </source>
</evidence>
<dbReference type="PANTHER" id="PTHR43818:SF5">
    <property type="entry name" value="OXIDOREDUCTASE FAMILY PROTEIN"/>
    <property type="match status" value="1"/>
</dbReference>
<protein>
    <submittedName>
        <fullName evidence="3">Inositol 2-dehydrogenase/D-chiro-inositol 3-dehydrogenase</fullName>
        <ecNumber evidence="3">1.1.1.18</ecNumber>
    </submittedName>
</protein>
<dbReference type="AlphaFoldDB" id="A0A5C6E383"/>
<dbReference type="PROSITE" id="PS51318">
    <property type="entry name" value="TAT"/>
    <property type="match status" value="1"/>
</dbReference>